<dbReference type="GO" id="GO:0000727">
    <property type="term" value="P:double-strand break repair via break-induced replication"/>
    <property type="evidence" value="ECO:0007669"/>
    <property type="project" value="TreeGrafter"/>
</dbReference>
<feature type="compositionally biased region" description="Basic and acidic residues" evidence="9">
    <location>
        <begin position="350"/>
        <end position="364"/>
    </location>
</feature>
<dbReference type="Gene3D" id="1.10.10.1460">
    <property type="match status" value="1"/>
</dbReference>
<keyword evidence="4 8" id="KW-0235">DNA replication</keyword>
<feature type="region of interest" description="Disordered" evidence="9">
    <location>
        <begin position="172"/>
        <end position="308"/>
    </location>
</feature>
<keyword evidence="5 8" id="KW-0539">Nucleus</keyword>
<feature type="region of interest" description="Disordered" evidence="9">
    <location>
        <begin position="28"/>
        <end position="152"/>
    </location>
</feature>
<comment type="similarity">
    <text evidence="2 8">Belongs to the SLD2 family.</text>
</comment>
<dbReference type="AlphaFoldDB" id="G0S299"/>
<dbReference type="GO" id="GO:1902977">
    <property type="term" value="P:mitotic DNA replication preinitiation complex assembly"/>
    <property type="evidence" value="ECO:0007669"/>
    <property type="project" value="TreeGrafter"/>
</dbReference>
<dbReference type="Pfam" id="PF11719">
    <property type="entry name" value="Drc1-Sld2"/>
    <property type="match status" value="1"/>
</dbReference>
<evidence type="ECO:0000256" key="5">
    <source>
        <dbReference type="ARBA" id="ARBA00023242"/>
    </source>
</evidence>
<evidence type="ECO:0000313" key="10">
    <source>
        <dbReference type="EMBL" id="EGS22132.1"/>
    </source>
</evidence>
<feature type="compositionally biased region" description="Acidic residues" evidence="9">
    <location>
        <begin position="414"/>
        <end position="428"/>
    </location>
</feature>
<feature type="compositionally biased region" description="Basic residues" evidence="9">
    <location>
        <begin position="436"/>
        <end position="458"/>
    </location>
</feature>
<dbReference type="CDD" id="cd22289">
    <property type="entry name" value="RecQL4_SLD2_NTD"/>
    <property type="match status" value="1"/>
</dbReference>
<feature type="compositionally biased region" description="Polar residues" evidence="9">
    <location>
        <begin position="113"/>
        <end position="139"/>
    </location>
</feature>
<evidence type="ECO:0000256" key="2">
    <source>
        <dbReference type="ARBA" id="ARBA00007276"/>
    </source>
</evidence>
<dbReference type="FunFam" id="1.10.10.1460:FF:000001">
    <property type="entry name" value="DNA replication regulator Sld2"/>
    <property type="match status" value="1"/>
</dbReference>
<feature type="region of interest" description="Disordered" evidence="9">
    <location>
        <begin position="347"/>
        <end position="543"/>
    </location>
</feature>
<dbReference type="InterPro" id="IPR040203">
    <property type="entry name" value="Sld2"/>
</dbReference>
<dbReference type="PANTHER" id="PTHR28124:SF1">
    <property type="entry name" value="DNA REPLICATION REGULATOR SLD2"/>
    <property type="match status" value="1"/>
</dbReference>
<dbReference type="EMBL" id="GL988040">
    <property type="protein sequence ID" value="EGS22132.1"/>
    <property type="molecule type" value="Genomic_DNA"/>
</dbReference>
<feature type="compositionally biased region" description="Acidic residues" evidence="9">
    <location>
        <begin position="503"/>
        <end position="521"/>
    </location>
</feature>
<dbReference type="GO" id="GO:0003697">
    <property type="term" value="F:single-stranded DNA binding"/>
    <property type="evidence" value="ECO:0007669"/>
    <property type="project" value="TreeGrafter"/>
</dbReference>
<dbReference type="OMA" id="AVRMPQK"/>
<dbReference type="GO" id="GO:0003688">
    <property type="term" value="F:DNA replication origin binding"/>
    <property type="evidence" value="ECO:0007669"/>
    <property type="project" value="TreeGrafter"/>
</dbReference>
<organism evidence="11">
    <name type="scientific">Chaetomium thermophilum (strain DSM 1495 / CBS 144.50 / IMI 039719)</name>
    <name type="common">Thermochaetoides thermophila</name>
    <dbReference type="NCBI Taxonomy" id="759272"/>
    <lineage>
        <taxon>Eukaryota</taxon>
        <taxon>Fungi</taxon>
        <taxon>Dikarya</taxon>
        <taxon>Ascomycota</taxon>
        <taxon>Pezizomycotina</taxon>
        <taxon>Sordariomycetes</taxon>
        <taxon>Sordariomycetidae</taxon>
        <taxon>Sordariales</taxon>
        <taxon>Chaetomiaceae</taxon>
        <taxon>Thermochaetoides</taxon>
    </lineage>
</organism>
<name>G0S299_CHATD</name>
<evidence type="ECO:0000256" key="3">
    <source>
        <dbReference type="ARBA" id="ARBA00018363"/>
    </source>
</evidence>
<dbReference type="eggNOG" id="ENOG502SCF7">
    <property type="taxonomic scope" value="Eukaryota"/>
</dbReference>
<dbReference type="GO" id="GO:0006270">
    <property type="term" value="P:DNA replication initiation"/>
    <property type="evidence" value="ECO:0007669"/>
    <property type="project" value="UniProtKB-UniRule"/>
</dbReference>
<feature type="compositionally biased region" description="Basic and acidic residues" evidence="9">
    <location>
        <begin position="34"/>
        <end position="43"/>
    </location>
</feature>
<evidence type="ECO:0000256" key="8">
    <source>
        <dbReference type="RuleBase" id="RU367067"/>
    </source>
</evidence>
<protein>
    <recommendedName>
        <fullName evidence="3 8">DNA replication regulator SLD2</fullName>
    </recommendedName>
</protein>
<proteinExistence type="inferred from homology"/>
<feature type="compositionally biased region" description="Low complexity" evidence="9">
    <location>
        <begin position="366"/>
        <end position="388"/>
    </location>
</feature>
<sequence length="585" mass="64307">MDEKSRTSIESESLQLRVELKKWEADWAAAHGGKKPDRSDIKQNPEIAQKYKRYNKLRDLLTGKSQPAPKAEATHGHHHQQSHSEQRKRRSSDAAMPPPETPSKRSKLIQTPRKVQQYSTSAPNISTGSETPSAATMNQEPAPVLPSYISPTPQKDGRVLGLFDLLGRTPSASVVKSSGDAPSMAAATPSKHRDATPLQVPLNTDGMTPTTARFAHTPRSAVKHHASDAGIPTPLRERNDRGNSNNQLLFKTPSTNRVSKDTASTPKSATPSFLRRRNAPDYKGALLGTMDEDEENEESGVNGVAGTGGWKKRLSALRLPRKLVPVGKGLSSVVAGLRKMEDEMFAEEEAAAREMEREEAEKRKQAQAQQAEDQAQSQPQQTAVAPSAEVPDSQTIEKLLEEEKPAGGRLLSGFDDEAALDSPDELGDDQSQQTRVWKKKGQKRQTRLVRMRPTRVRRPTAQTVTPPGEEDDDEDDDELVPETQAQASGGNPEVEDGLRSDEEGSDEAFEESESENDEEEEDGKKKKKGKKAAAGDTTTGKDEDIVKKAVRKVKATAHANFRRLKLRNSGAKGGPAYNSRWRRRR</sequence>
<feature type="compositionally biased region" description="Acidic residues" evidence="9">
    <location>
        <begin position="468"/>
        <end position="480"/>
    </location>
</feature>
<dbReference type="PANTHER" id="PTHR28124">
    <property type="entry name" value="DNA REPLICATION REGULATOR SLD2"/>
    <property type="match status" value="1"/>
</dbReference>
<dbReference type="GeneID" id="18255686"/>
<gene>
    <name evidence="10" type="ORF">CTHT_0016480</name>
</gene>
<keyword evidence="11" id="KW-1185">Reference proteome</keyword>
<dbReference type="HOGENOM" id="CLU_033089_0_0_1"/>
<dbReference type="KEGG" id="cthr:CTHT_0016480"/>
<dbReference type="Proteomes" id="UP000008066">
    <property type="component" value="Unassembled WGS sequence"/>
</dbReference>
<feature type="region of interest" description="Disordered" evidence="9">
    <location>
        <begin position="564"/>
        <end position="585"/>
    </location>
</feature>
<dbReference type="OrthoDB" id="8775810at2759"/>
<comment type="function">
    <text evidence="7 8">Has a role in the initiation of DNA replication. Required at S-phase checkpoint.</text>
</comment>
<accession>G0S299</accession>
<reference evidence="10 11" key="1">
    <citation type="journal article" date="2011" name="Cell">
        <title>Insight into structure and assembly of the nuclear pore complex by utilizing the genome of a eukaryotic thermophile.</title>
        <authorList>
            <person name="Amlacher S."/>
            <person name="Sarges P."/>
            <person name="Flemming D."/>
            <person name="van Noort V."/>
            <person name="Kunze R."/>
            <person name="Devos D.P."/>
            <person name="Arumugam M."/>
            <person name="Bork P."/>
            <person name="Hurt E."/>
        </authorList>
    </citation>
    <scope>NUCLEOTIDE SEQUENCE [LARGE SCALE GENOMIC DNA]</scope>
    <source>
        <strain evidence="11">DSM 1495 / CBS 144.50 / IMI 039719</strain>
    </source>
</reference>
<evidence type="ECO:0000256" key="4">
    <source>
        <dbReference type="ARBA" id="ARBA00022705"/>
    </source>
</evidence>
<feature type="compositionally biased region" description="Basic residues" evidence="9">
    <location>
        <begin position="76"/>
        <end position="90"/>
    </location>
</feature>
<comment type="subcellular location">
    <subcellularLocation>
        <location evidence="1 8">Nucleus</location>
    </subcellularLocation>
</comment>
<feature type="compositionally biased region" description="Polar residues" evidence="9">
    <location>
        <begin position="242"/>
        <end position="271"/>
    </location>
</feature>
<evidence type="ECO:0000256" key="6">
    <source>
        <dbReference type="ARBA" id="ARBA00023306"/>
    </source>
</evidence>
<dbReference type="InterPro" id="IPR021110">
    <property type="entry name" value="DNA_rep_checkpnt_protein"/>
</dbReference>
<feature type="compositionally biased region" description="Polar residues" evidence="9">
    <location>
        <begin position="201"/>
        <end position="211"/>
    </location>
</feature>
<keyword evidence="6 8" id="KW-0131">Cell cycle</keyword>
<dbReference type="GO" id="GO:0031261">
    <property type="term" value="C:DNA replication preinitiation complex"/>
    <property type="evidence" value="ECO:0007669"/>
    <property type="project" value="TreeGrafter"/>
</dbReference>
<evidence type="ECO:0000256" key="7">
    <source>
        <dbReference type="ARBA" id="ARBA00025253"/>
    </source>
</evidence>
<dbReference type="RefSeq" id="XP_006692151.1">
    <property type="nucleotide sequence ID" value="XM_006692088.1"/>
</dbReference>
<evidence type="ECO:0000313" key="11">
    <source>
        <dbReference type="Proteomes" id="UP000008066"/>
    </source>
</evidence>
<evidence type="ECO:0000256" key="9">
    <source>
        <dbReference type="SAM" id="MobiDB-lite"/>
    </source>
</evidence>
<evidence type="ECO:0000256" key="1">
    <source>
        <dbReference type="ARBA" id="ARBA00004123"/>
    </source>
</evidence>